<organism evidence="1">
    <name type="scientific">marine metagenome</name>
    <dbReference type="NCBI Taxonomy" id="408172"/>
    <lineage>
        <taxon>unclassified sequences</taxon>
        <taxon>metagenomes</taxon>
        <taxon>ecological metagenomes</taxon>
    </lineage>
</organism>
<accession>A0A382NTU4</accession>
<name>A0A382NTU4_9ZZZZ</name>
<dbReference type="EMBL" id="UINC01102440">
    <property type="protein sequence ID" value="SVC64070.1"/>
    <property type="molecule type" value="Genomic_DNA"/>
</dbReference>
<reference evidence="1" key="1">
    <citation type="submission" date="2018-05" db="EMBL/GenBank/DDBJ databases">
        <authorList>
            <person name="Lanie J.A."/>
            <person name="Ng W.-L."/>
            <person name="Kazmierczak K.M."/>
            <person name="Andrzejewski T.M."/>
            <person name="Davidsen T.M."/>
            <person name="Wayne K.J."/>
            <person name="Tettelin H."/>
            <person name="Glass J.I."/>
            <person name="Rusch D."/>
            <person name="Podicherti R."/>
            <person name="Tsui H.-C.T."/>
            <person name="Winkler M.E."/>
        </authorList>
    </citation>
    <scope>NUCLEOTIDE SEQUENCE</scope>
</reference>
<feature type="non-terminal residue" evidence="1">
    <location>
        <position position="71"/>
    </location>
</feature>
<dbReference type="AlphaFoldDB" id="A0A382NTU4"/>
<proteinExistence type="predicted"/>
<gene>
    <name evidence="1" type="ORF">METZ01_LOCUS316924</name>
</gene>
<evidence type="ECO:0000313" key="1">
    <source>
        <dbReference type="EMBL" id="SVC64070.1"/>
    </source>
</evidence>
<protein>
    <submittedName>
        <fullName evidence="1">Uncharacterized protein</fullName>
    </submittedName>
</protein>
<sequence length="71" mass="8446">MKDLYRSWAELDNEKNILRVFFDYLELPILQQLNSDLLEYKADDILLVQLQLNEKSAHELADEICQEAFND</sequence>